<gene>
    <name evidence="1" type="ORF">NLS_LOCUS7984</name>
</gene>
<accession>A0A3P6U762</accession>
<organism evidence="1 2">
    <name type="scientific">Litomosoides sigmodontis</name>
    <name type="common">Filarial nematode worm</name>
    <dbReference type="NCBI Taxonomy" id="42156"/>
    <lineage>
        <taxon>Eukaryota</taxon>
        <taxon>Metazoa</taxon>
        <taxon>Ecdysozoa</taxon>
        <taxon>Nematoda</taxon>
        <taxon>Chromadorea</taxon>
        <taxon>Rhabditida</taxon>
        <taxon>Spirurina</taxon>
        <taxon>Spiruromorpha</taxon>
        <taxon>Filarioidea</taxon>
        <taxon>Onchocercidae</taxon>
        <taxon>Litomosoides</taxon>
    </lineage>
</organism>
<sequence length="161" mass="17702">MQAFFQQENEVLEVSPHRHDLCVAQSTPYVYGAATTATATAAAAAAVCREESGGSRQTTKGALLSAFHPCMQQQQQPYAAALSSAKKNSKELSGWLCKQLSPRLLCFKQMSFKRQNILQEILRTSCTMEMRKKGTRETTSPPDRSCGRSVDYFAKAVSATK</sequence>
<evidence type="ECO:0000313" key="2">
    <source>
        <dbReference type="Proteomes" id="UP000277928"/>
    </source>
</evidence>
<dbReference type="Proteomes" id="UP000277928">
    <property type="component" value="Unassembled WGS sequence"/>
</dbReference>
<dbReference type="AlphaFoldDB" id="A0A3P6U762"/>
<dbReference type="EMBL" id="UYRX01000918">
    <property type="protein sequence ID" value="VDK87110.1"/>
    <property type="molecule type" value="Genomic_DNA"/>
</dbReference>
<evidence type="ECO:0000313" key="1">
    <source>
        <dbReference type="EMBL" id="VDK87110.1"/>
    </source>
</evidence>
<proteinExistence type="predicted"/>
<keyword evidence="2" id="KW-1185">Reference proteome</keyword>
<name>A0A3P6U762_LITSI</name>
<reference evidence="1 2" key="1">
    <citation type="submission" date="2018-08" db="EMBL/GenBank/DDBJ databases">
        <authorList>
            <person name="Laetsch R D."/>
            <person name="Stevens L."/>
            <person name="Kumar S."/>
            <person name="Blaxter L. M."/>
        </authorList>
    </citation>
    <scope>NUCLEOTIDE SEQUENCE [LARGE SCALE GENOMIC DNA]</scope>
</reference>
<protein>
    <submittedName>
        <fullName evidence="1">Uncharacterized protein</fullName>
    </submittedName>
</protein>